<evidence type="ECO:0000259" key="5">
    <source>
        <dbReference type="PROSITE" id="PS50970"/>
    </source>
</evidence>
<keyword evidence="2 4" id="KW-0808">Transferase</keyword>
<keyword evidence="1 4" id="KW-0489">Methyltransferase</keyword>
<dbReference type="SUPFAM" id="SSF82282">
    <property type="entry name" value="Homocysteine S-methyltransferase"/>
    <property type="match status" value="1"/>
</dbReference>
<keyword evidence="4" id="KW-0479">Metal-binding</keyword>
<dbReference type="OrthoDB" id="261426at2759"/>
<dbReference type="PANTHER" id="PTHR11103:SF18">
    <property type="entry name" value="SLR1189 PROTEIN"/>
    <property type="match status" value="1"/>
</dbReference>
<sequence length="340" mass="38359">MEVLPPSACYQQTFYILYGGQRYFVPHNTGIVHKRKSCHIDINQLAYAYSLLQYYGHREKLKLVNRLTDLENMNRDALRIARKCADETGTLMAGDICNTNVYDPKLPKNREMVKQIFKEQVEWAVDEGADYIVAETFGMVEEALVALEAIQEFGRGVPAVVTLAAHYNHKDGKDYTVDDVEITEAMKRLESAGSDVVGLNCSRGPETIIPLMKTIMKSGVKVPLAALPVTYRTHEREPTFMTLSDPKTGKRVFPTNLDCFLCTRDDIYDFGRQCDELGIQYIGLCCGNSPHYTRALCESIGRCPPASQFSPNMDLHCIFGEDDKVNDYLRKDAHKSFIVG</sequence>
<accession>A0A2G8KRF9</accession>
<dbReference type="STRING" id="307972.A0A2G8KRF9"/>
<dbReference type="AlphaFoldDB" id="A0A2G8KRF9"/>
<comment type="caution">
    <text evidence="6">The sequence shown here is derived from an EMBL/GenBank/DDBJ whole genome shotgun (WGS) entry which is preliminary data.</text>
</comment>
<dbReference type="EMBL" id="MRZV01000417">
    <property type="protein sequence ID" value="PIK50520.1"/>
    <property type="molecule type" value="Genomic_DNA"/>
</dbReference>
<evidence type="ECO:0000256" key="1">
    <source>
        <dbReference type="ARBA" id="ARBA00022603"/>
    </source>
</evidence>
<protein>
    <submittedName>
        <fullName evidence="6">Betaine homocysteine S-methyltransferase 1</fullName>
    </submittedName>
</protein>
<dbReference type="Gene3D" id="3.20.20.330">
    <property type="entry name" value="Homocysteine-binding-like domain"/>
    <property type="match status" value="1"/>
</dbReference>
<evidence type="ECO:0000313" key="7">
    <source>
        <dbReference type="Proteomes" id="UP000230750"/>
    </source>
</evidence>
<evidence type="ECO:0000256" key="4">
    <source>
        <dbReference type="PROSITE-ProRule" id="PRU00333"/>
    </source>
</evidence>
<dbReference type="PANTHER" id="PTHR11103">
    <property type="entry name" value="SLR1189 PROTEIN"/>
    <property type="match status" value="1"/>
</dbReference>
<feature type="binding site" evidence="4">
    <location>
        <position position="286"/>
    </location>
    <ligand>
        <name>Zn(2+)</name>
        <dbReference type="ChEBI" id="CHEBI:29105"/>
    </ligand>
</feature>
<comment type="pathway">
    <text evidence="3">Amino-acid biosynthesis; L-methionine biosynthesis via de novo pathway.</text>
</comment>
<organism evidence="6 7">
    <name type="scientific">Stichopus japonicus</name>
    <name type="common">Sea cucumber</name>
    <dbReference type="NCBI Taxonomy" id="307972"/>
    <lineage>
        <taxon>Eukaryota</taxon>
        <taxon>Metazoa</taxon>
        <taxon>Echinodermata</taxon>
        <taxon>Eleutherozoa</taxon>
        <taxon>Echinozoa</taxon>
        <taxon>Holothuroidea</taxon>
        <taxon>Aspidochirotacea</taxon>
        <taxon>Aspidochirotida</taxon>
        <taxon>Stichopodidae</taxon>
        <taxon>Apostichopus</taxon>
    </lineage>
</organism>
<evidence type="ECO:0000256" key="3">
    <source>
        <dbReference type="ARBA" id="ARBA00034478"/>
    </source>
</evidence>
<evidence type="ECO:0000313" key="6">
    <source>
        <dbReference type="EMBL" id="PIK50520.1"/>
    </source>
</evidence>
<feature type="domain" description="Hcy-binding" evidence="5">
    <location>
        <begin position="1"/>
        <end position="300"/>
    </location>
</feature>
<gene>
    <name evidence="6" type="ORF">BSL78_12584</name>
</gene>
<evidence type="ECO:0000256" key="2">
    <source>
        <dbReference type="ARBA" id="ARBA00022679"/>
    </source>
</evidence>
<dbReference type="PROSITE" id="PS50970">
    <property type="entry name" value="HCY"/>
    <property type="match status" value="1"/>
</dbReference>
<dbReference type="GO" id="GO:0032259">
    <property type="term" value="P:methylation"/>
    <property type="evidence" value="ECO:0007669"/>
    <property type="project" value="UniProtKB-KW"/>
</dbReference>
<keyword evidence="4" id="KW-0862">Zinc</keyword>
<dbReference type="InterPro" id="IPR036589">
    <property type="entry name" value="HCY_dom_sf"/>
</dbReference>
<dbReference type="Proteomes" id="UP000230750">
    <property type="component" value="Unassembled WGS sequence"/>
</dbReference>
<feature type="binding site" evidence="4">
    <location>
        <position position="285"/>
    </location>
    <ligand>
        <name>Zn(2+)</name>
        <dbReference type="ChEBI" id="CHEBI:29105"/>
    </ligand>
</feature>
<reference evidence="6 7" key="1">
    <citation type="journal article" date="2017" name="PLoS Biol.">
        <title>The sea cucumber genome provides insights into morphological evolution and visceral regeneration.</title>
        <authorList>
            <person name="Zhang X."/>
            <person name="Sun L."/>
            <person name="Yuan J."/>
            <person name="Sun Y."/>
            <person name="Gao Y."/>
            <person name="Zhang L."/>
            <person name="Li S."/>
            <person name="Dai H."/>
            <person name="Hamel J.F."/>
            <person name="Liu C."/>
            <person name="Yu Y."/>
            <person name="Liu S."/>
            <person name="Lin W."/>
            <person name="Guo K."/>
            <person name="Jin S."/>
            <person name="Xu P."/>
            <person name="Storey K.B."/>
            <person name="Huan P."/>
            <person name="Zhang T."/>
            <person name="Zhou Y."/>
            <person name="Zhang J."/>
            <person name="Lin C."/>
            <person name="Li X."/>
            <person name="Xing L."/>
            <person name="Huo D."/>
            <person name="Sun M."/>
            <person name="Wang L."/>
            <person name="Mercier A."/>
            <person name="Li F."/>
            <person name="Yang H."/>
            <person name="Xiang J."/>
        </authorList>
    </citation>
    <scope>NUCLEOTIDE SEQUENCE [LARGE SCALE GENOMIC DNA]</scope>
    <source>
        <strain evidence="6">Shaxun</strain>
        <tissue evidence="6">Muscle</tissue>
    </source>
</reference>
<proteinExistence type="predicted"/>
<dbReference type="InterPro" id="IPR003726">
    <property type="entry name" value="HCY_dom"/>
</dbReference>
<comment type="cofactor">
    <cofactor evidence="4">
        <name>Zn(2+)</name>
        <dbReference type="ChEBI" id="CHEBI:29105"/>
    </cofactor>
</comment>
<dbReference type="GO" id="GO:0008168">
    <property type="term" value="F:methyltransferase activity"/>
    <property type="evidence" value="ECO:0007669"/>
    <property type="project" value="UniProtKB-UniRule"/>
</dbReference>
<dbReference type="GO" id="GO:0046872">
    <property type="term" value="F:metal ion binding"/>
    <property type="evidence" value="ECO:0007669"/>
    <property type="project" value="UniProtKB-KW"/>
</dbReference>
<name>A0A2G8KRF9_STIJA</name>
<feature type="binding site" evidence="4">
    <location>
        <position position="201"/>
    </location>
    <ligand>
        <name>Zn(2+)</name>
        <dbReference type="ChEBI" id="CHEBI:29105"/>
    </ligand>
</feature>
<dbReference type="Pfam" id="PF02574">
    <property type="entry name" value="S-methyl_trans"/>
    <property type="match status" value="1"/>
</dbReference>
<keyword evidence="7" id="KW-1185">Reference proteome</keyword>